<feature type="compositionally biased region" description="Basic and acidic residues" evidence="1">
    <location>
        <begin position="113"/>
        <end position="122"/>
    </location>
</feature>
<gene>
    <name evidence="2" type="ORF">AVDCRST_MAG56-3970</name>
</gene>
<name>A0A6J4JPN6_9SPHI</name>
<sequence>DSIAAAHPGPRARPGILRVSGWVAEGAFSAGHQLPGRPPDAVPPPARPPGRHRPAPHRCGGAAAHSARSHGADEAGPGRGFPDQKRTADGVAGVPQMAVAGAPHAPGPAGFPRPRDRAEQSRPRRCQRPLRNPFGLLPALHGHRHRPQPLGVPRRPLAQAGRLRVWEL</sequence>
<evidence type="ECO:0000313" key="2">
    <source>
        <dbReference type="EMBL" id="CAA9284132.1"/>
    </source>
</evidence>
<dbReference type="AlphaFoldDB" id="A0A6J4JPN6"/>
<proteinExistence type="predicted"/>
<evidence type="ECO:0000256" key="1">
    <source>
        <dbReference type="SAM" id="MobiDB-lite"/>
    </source>
</evidence>
<dbReference type="EMBL" id="CADCTQ010000333">
    <property type="protein sequence ID" value="CAA9284132.1"/>
    <property type="molecule type" value="Genomic_DNA"/>
</dbReference>
<feature type="non-terminal residue" evidence="2">
    <location>
        <position position="168"/>
    </location>
</feature>
<protein>
    <submittedName>
        <fullName evidence="2">Uncharacterized protein</fullName>
    </submittedName>
</protein>
<feature type="compositionally biased region" description="Pro residues" evidence="1">
    <location>
        <begin position="36"/>
        <end position="48"/>
    </location>
</feature>
<accession>A0A6J4JPN6</accession>
<feature type="non-terminal residue" evidence="2">
    <location>
        <position position="1"/>
    </location>
</feature>
<organism evidence="2">
    <name type="scientific">uncultured Cytophagales bacterium</name>
    <dbReference type="NCBI Taxonomy" id="158755"/>
    <lineage>
        <taxon>Bacteria</taxon>
        <taxon>Pseudomonadati</taxon>
        <taxon>Bacteroidota</taxon>
        <taxon>Sphingobacteriia</taxon>
        <taxon>Sphingobacteriales</taxon>
        <taxon>environmental samples</taxon>
    </lineage>
</organism>
<reference evidence="2" key="1">
    <citation type="submission" date="2020-02" db="EMBL/GenBank/DDBJ databases">
        <authorList>
            <person name="Meier V. D."/>
        </authorList>
    </citation>
    <scope>NUCLEOTIDE SEQUENCE</scope>
    <source>
        <strain evidence="2">AVDCRST_MAG56</strain>
    </source>
</reference>
<feature type="region of interest" description="Disordered" evidence="1">
    <location>
        <begin position="28"/>
        <end position="161"/>
    </location>
</feature>
<feature type="compositionally biased region" description="Low complexity" evidence="1">
    <location>
        <begin position="57"/>
        <end position="66"/>
    </location>
</feature>